<evidence type="ECO:0000256" key="1">
    <source>
        <dbReference type="ARBA" id="ARBA00022491"/>
    </source>
</evidence>
<dbReference type="AlphaFoldDB" id="A0A9D1HPB7"/>
<dbReference type="GO" id="GO:0003677">
    <property type="term" value="F:DNA binding"/>
    <property type="evidence" value="ECO:0007669"/>
    <property type="project" value="UniProtKB-KW"/>
</dbReference>
<feature type="domain" description="HTH merR-type" evidence="5">
    <location>
        <begin position="6"/>
        <end position="75"/>
    </location>
</feature>
<dbReference type="InterPro" id="IPR011256">
    <property type="entry name" value="Reg_factor_effector_dom_sf"/>
</dbReference>
<dbReference type="SUPFAM" id="SSF55136">
    <property type="entry name" value="Probable bacterial effector-binding domain"/>
    <property type="match status" value="1"/>
</dbReference>
<dbReference type="EMBL" id="DVMJ01000019">
    <property type="protein sequence ID" value="HIU12989.1"/>
    <property type="molecule type" value="Genomic_DNA"/>
</dbReference>
<dbReference type="GO" id="GO:0003700">
    <property type="term" value="F:DNA-binding transcription factor activity"/>
    <property type="evidence" value="ECO:0007669"/>
    <property type="project" value="InterPro"/>
</dbReference>
<comment type="caution">
    <text evidence="6">The sequence shown here is derived from an EMBL/GenBank/DDBJ whole genome shotgun (WGS) entry which is preliminary data.</text>
</comment>
<dbReference type="Pfam" id="PF13411">
    <property type="entry name" value="MerR_1"/>
    <property type="match status" value="1"/>
</dbReference>
<dbReference type="Gene3D" id="3.20.80.10">
    <property type="entry name" value="Regulatory factor, effector binding domain"/>
    <property type="match status" value="1"/>
</dbReference>
<evidence type="ECO:0000256" key="2">
    <source>
        <dbReference type="ARBA" id="ARBA00023015"/>
    </source>
</evidence>
<accession>A0A9D1HPB7</accession>
<dbReference type="InterPro" id="IPR009061">
    <property type="entry name" value="DNA-bd_dom_put_sf"/>
</dbReference>
<dbReference type="Gene3D" id="1.10.1660.10">
    <property type="match status" value="1"/>
</dbReference>
<evidence type="ECO:0000256" key="4">
    <source>
        <dbReference type="ARBA" id="ARBA00023163"/>
    </source>
</evidence>
<keyword evidence="4" id="KW-0804">Transcription</keyword>
<name>A0A9D1HPB7_9FIRM</name>
<evidence type="ECO:0000259" key="5">
    <source>
        <dbReference type="PROSITE" id="PS50937"/>
    </source>
</evidence>
<evidence type="ECO:0000313" key="7">
    <source>
        <dbReference type="Proteomes" id="UP000824175"/>
    </source>
</evidence>
<evidence type="ECO:0000313" key="6">
    <source>
        <dbReference type="EMBL" id="HIU12989.1"/>
    </source>
</evidence>
<dbReference type="InterPro" id="IPR047057">
    <property type="entry name" value="MerR_fam"/>
</dbReference>
<protein>
    <submittedName>
        <fullName evidence="6">MerR family transcriptional regulator</fullName>
    </submittedName>
</protein>
<organism evidence="6 7">
    <name type="scientific">Candidatus Fimiplasma intestinipullorum</name>
    <dbReference type="NCBI Taxonomy" id="2840825"/>
    <lineage>
        <taxon>Bacteria</taxon>
        <taxon>Bacillati</taxon>
        <taxon>Bacillota</taxon>
        <taxon>Clostridia</taxon>
        <taxon>Eubacteriales</taxon>
        <taxon>Candidatus Fimiplasma</taxon>
    </lineage>
</organism>
<dbReference type="InterPro" id="IPR000551">
    <property type="entry name" value="MerR-type_HTH_dom"/>
</dbReference>
<reference evidence="6" key="2">
    <citation type="journal article" date="2021" name="PeerJ">
        <title>Extensive microbial diversity within the chicken gut microbiome revealed by metagenomics and culture.</title>
        <authorList>
            <person name="Gilroy R."/>
            <person name="Ravi A."/>
            <person name="Getino M."/>
            <person name="Pursley I."/>
            <person name="Horton D.L."/>
            <person name="Alikhan N.F."/>
            <person name="Baker D."/>
            <person name="Gharbi K."/>
            <person name="Hall N."/>
            <person name="Watson M."/>
            <person name="Adriaenssens E.M."/>
            <person name="Foster-Nyarko E."/>
            <person name="Jarju S."/>
            <person name="Secka A."/>
            <person name="Antonio M."/>
            <person name="Oren A."/>
            <person name="Chaudhuri R.R."/>
            <person name="La Ragione R."/>
            <person name="Hildebrand F."/>
            <person name="Pallen M.J."/>
        </authorList>
    </citation>
    <scope>NUCLEOTIDE SEQUENCE</scope>
    <source>
        <strain evidence="6">CHK195-11698</strain>
    </source>
</reference>
<keyword evidence="3" id="KW-0238">DNA-binding</keyword>
<reference evidence="6" key="1">
    <citation type="submission" date="2020-10" db="EMBL/GenBank/DDBJ databases">
        <authorList>
            <person name="Gilroy R."/>
        </authorList>
    </citation>
    <scope>NUCLEOTIDE SEQUENCE</scope>
    <source>
        <strain evidence="6">CHK195-11698</strain>
    </source>
</reference>
<dbReference type="PANTHER" id="PTHR30204">
    <property type="entry name" value="REDOX-CYCLING DRUG-SENSING TRANSCRIPTIONAL ACTIVATOR SOXR"/>
    <property type="match status" value="1"/>
</dbReference>
<proteinExistence type="predicted"/>
<gene>
    <name evidence="6" type="ORF">IAD15_02850</name>
</gene>
<keyword evidence="1" id="KW-0678">Repressor</keyword>
<sequence>MKEEKYFTAGEFAKLHNLNKRTLQYYDDIALFKPQYKDEKGYRYYARSQSAMLEMILGFRELGMPIEHIKEKLHKGTVDNFISLFTEYQANIDAYIERFNTMKRSLKARQKLLERSKNNLNNIEIVFEETISLFTCPYDSHLTYDDNFHLLAKTYHEKTGDRVFRWPMGAMLRLEDAIAENYYHYVYLFIENDDDKNYTFVRQASPFLVGYSVGYEENLQDTYRRLFSYAKDHHLKLGPFCYEIGLNDEVYISEMVDSINQIMIPIL</sequence>
<dbReference type="PROSITE" id="PS50937">
    <property type="entry name" value="HTH_MERR_2"/>
    <property type="match status" value="1"/>
</dbReference>
<keyword evidence="2" id="KW-0805">Transcription regulation</keyword>
<dbReference type="PANTHER" id="PTHR30204:SF69">
    <property type="entry name" value="MERR-FAMILY TRANSCRIPTIONAL REGULATOR"/>
    <property type="match status" value="1"/>
</dbReference>
<evidence type="ECO:0000256" key="3">
    <source>
        <dbReference type="ARBA" id="ARBA00023125"/>
    </source>
</evidence>
<dbReference type="Proteomes" id="UP000824175">
    <property type="component" value="Unassembled WGS sequence"/>
</dbReference>
<dbReference type="SUPFAM" id="SSF46955">
    <property type="entry name" value="Putative DNA-binding domain"/>
    <property type="match status" value="1"/>
</dbReference>
<dbReference type="SMART" id="SM00422">
    <property type="entry name" value="HTH_MERR"/>
    <property type="match status" value="1"/>
</dbReference>